<feature type="domain" description="SCP" evidence="4">
    <location>
        <begin position="34"/>
        <end position="167"/>
    </location>
</feature>
<dbReference type="CDD" id="cd05381">
    <property type="entry name" value="CAP_PR-1"/>
    <property type="match status" value="1"/>
</dbReference>
<reference evidence="5 6" key="1">
    <citation type="submission" date="2023-01" db="EMBL/GenBank/DDBJ databases">
        <authorList>
            <person name="Kreplak J."/>
        </authorList>
    </citation>
    <scope>NUCLEOTIDE SEQUENCE [LARGE SCALE GENOMIC DNA]</scope>
</reference>
<dbReference type="InterPro" id="IPR001283">
    <property type="entry name" value="CRISP-related"/>
</dbReference>
<dbReference type="AlphaFoldDB" id="A0AAV0Z3D0"/>
<dbReference type="Gene3D" id="3.40.33.10">
    <property type="entry name" value="CAP"/>
    <property type="match status" value="1"/>
</dbReference>
<evidence type="ECO:0000256" key="2">
    <source>
        <dbReference type="ARBA" id="ARBA00023265"/>
    </source>
</evidence>
<keyword evidence="2" id="KW-0611">Plant defense</keyword>
<dbReference type="InterPro" id="IPR018244">
    <property type="entry name" value="Allrgn_V5/Tpx1_CS"/>
</dbReference>
<evidence type="ECO:0000313" key="6">
    <source>
        <dbReference type="Proteomes" id="UP001157006"/>
    </source>
</evidence>
<evidence type="ECO:0000256" key="3">
    <source>
        <dbReference type="SAM" id="SignalP"/>
    </source>
</evidence>
<feature type="chain" id="PRO_5043594916" description="SCP domain-containing protein" evidence="3">
    <location>
        <begin position="33"/>
        <end position="172"/>
    </location>
</feature>
<dbReference type="Pfam" id="PF00188">
    <property type="entry name" value="CAP"/>
    <property type="match status" value="1"/>
</dbReference>
<feature type="signal peptide" evidence="3">
    <location>
        <begin position="1"/>
        <end position="32"/>
    </location>
</feature>
<gene>
    <name evidence="5" type="ORF">VFH_I481000</name>
</gene>
<dbReference type="InterPro" id="IPR035940">
    <property type="entry name" value="CAP_sf"/>
</dbReference>
<dbReference type="GO" id="GO:0005576">
    <property type="term" value="C:extracellular region"/>
    <property type="evidence" value="ECO:0007669"/>
    <property type="project" value="InterPro"/>
</dbReference>
<accession>A0AAV0Z3D0</accession>
<comment type="function">
    <text evidence="1">Probably involved in the defense reaction of plants against pathogens.</text>
</comment>
<dbReference type="EMBL" id="OX451736">
    <property type="protein sequence ID" value="CAI8591294.1"/>
    <property type="molecule type" value="Genomic_DNA"/>
</dbReference>
<dbReference type="PRINTS" id="PR00837">
    <property type="entry name" value="V5TPXLIKE"/>
</dbReference>
<organism evidence="5 6">
    <name type="scientific">Vicia faba</name>
    <name type="common">Broad bean</name>
    <name type="synonym">Faba vulgaris</name>
    <dbReference type="NCBI Taxonomy" id="3906"/>
    <lineage>
        <taxon>Eukaryota</taxon>
        <taxon>Viridiplantae</taxon>
        <taxon>Streptophyta</taxon>
        <taxon>Embryophyta</taxon>
        <taxon>Tracheophyta</taxon>
        <taxon>Spermatophyta</taxon>
        <taxon>Magnoliopsida</taxon>
        <taxon>eudicotyledons</taxon>
        <taxon>Gunneridae</taxon>
        <taxon>Pentapetalae</taxon>
        <taxon>rosids</taxon>
        <taxon>fabids</taxon>
        <taxon>Fabales</taxon>
        <taxon>Fabaceae</taxon>
        <taxon>Papilionoideae</taxon>
        <taxon>50 kb inversion clade</taxon>
        <taxon>NPAAA clade</taxon>
        <taxon>Hologalegina</taxon>
        <taxon>IRL clade</taxon>
        <taxon>Fabeae</taxon>
        <taxon>Vicia</taxon>
    </lineage>
</organism>
<dbReference type="PANTHER" id="PTHR10334">
    <property type="entry name" value="CYSTEINE-RICH SECRETORY PROTEIN-RELATED"/>
    <property type="match status" value="1"/>
</dbReference>
<dbReference type="FunFam" id="3.40.33.10:FF:000004">
    <property type="entry name" value="CAP, cysteine-rich secretory protein, antigen 5"/>
    <property type="match status" value="1"/>
</dbReference>
<evidence type="ECO:0000256" key="1">
    <source>
        <dbReference type="ARBA" id="ARBA00003143"/>
    </source>
</evidence>
<evidence type="ECO:0000313" key="5">
    <source>
        <dbReference type="EMBL" id="CAI8591294.1"/>
    </source>
</evidence>
<keyword evidence="6" id="KW-1185">Reference proteome</keyword>
<dbReference type="InterPro" id="IPR014044">
    <property type="entry name" value="CAP_dom"/>
</dbReference>
<dbReference type="Proteomes" id="UP001157006">
    <property type="component" value="Chromosome 1L"/>
</dbReference>
<keyword evidence="2" id="KW-0568">Pathogenesis-related protein</keyword>
<dbReference type="SUPFAM" id="SSF55797">
    <property type="entry name" value="PR-1-like"/>
    <property type="match status" value="1"/>
</dbReference>
<protein>
    <recommendedName>
        <fullName evidence="4">SCP domain-containing protein</fullName>
    </recommendedName>
</protein>
<name>A0AAV0Z3D0_VICFA</name>
<keyword evidence="3" id="KW-0732">Signal</keyword>
<dbReference type="SMART" id="SM00198">
    <property type="entry name" value="SCP"/>
    <property type="match status" value="1"/>
</dbReference>
<proteinExistence type="predicted"/>
<evidence type="ECO:0000259" key="4">
    <source>
        <dbReference type="SMART" id="SM00198"/>
    </source>
</evidence>
<dbReference type="PROSITE" id="PS01010">
    <property type="entry name" value="CRISP_2"/>
    <property type="match status" value="1"/>
</dbReference>
<sequence>MEECCCRENGSFSLWCILGLILIVGSSHIAHAQDSPTDFVNTHNLAREAIVWNITDLVWDNKIAAFAQNYANQRKDCKVTPSDSGGRYGENIAVSPGNMSGVEAVNLWVAENPHYNSYENKCEGGECSHYTQVVWSRSLRVGCAKVKCDNRGTFISCNYYPAGNIPGETPFP</sequence>
<dbReference type="InterPro" id="IPR002413">
    <property type="entry name" value="V5_allergen-like"/>
</dbReference>
<dbReference type="PRINTS" id="PR00838">
    <property type="entry name" value="V5ALLERGEN"/>
</dbReference>